<feature type="transmembrane region" description="Helical" evidence="6">
    <location>
        <begin position="220"/>
        <end position="240"/>
    </location>
</feature>
<protein>
    <submittedName>
        <fullName evidence="7">Amino acid/amide ABC transporter membrane protein 2 (HAAT family)</fullName>
    </submittedName>
</protein>
<feature type="transmembrane region" description="Helical" evidence="6">
    <location>
        <begin position="6"/>
        <end position="27"/>
    </location>
</feature>
<comment type="subcellular location">
    <subcellularLocation>
        <location evidence="1">Cell membrane</location>
        <topology evidence="1">Multi-pass membrane protein</topology>
    </subcellularLocation>
</comment>
<evidence type="ECO:0000256" key="3">
    <source>
        <dbReference type="ARBA" id="ARBA00022692"/>
    </source>
</evidence>
<evidence type="ECO:0000256" key="6">
    <source>
        <dbReference type="SAM" id="Phobius"/>
    </source>
</evidence>
<dbReference type="InterPro" id="IPR001851">
    <property type="entry name" value="ABC_transp_permease"/>
</dbReference>
<dbReference type="OrthoDB" id="9814461at2"/>
<name>A0A2T6B3B8_9RHOB</name>
<dbReference type="PANTHER" id="PTHR30482:SF10">
    <property type="entry name" value="HIGH-AFFINITY BRANCHED-CHAIN AMINO ACID TRANSPORT PROTEIN BRAE"/>
    <property type="match status" value="1"/>
</dbReference>
<proteinExistence type="predicted"/>
<evidence type="ECO:0000256" key="1">
    <source>
        <dbReference type="ARBA" id="ARBA00004651"/>
    </source>
</evidence>
<keyword evidence="3 6" id="KW-0812">Transmembrane</keyword>
<feature type="transmembrane region" description="Helical" evidence="6">
    <location>
        <begin position="34"/>
        <end position="55"/>
    </location>
</feature>
<feature type="transmembrane region" description="Helical" evidence="6">
    <location>
        <begin position="247"/>
        <end position="271"/>
    </location>
</feature>
<dbReference type="Pfam" id="PF02653">
    <property type="entry name" value="BPD_transp_2"/>
    <property type="match status" value="1"/>
</dbReference>
<evidence type="ECO:0000256" key="5">
    <source>
        <dbReference type="ARBA" id="ARBA00023136"/>
    </source>
</evidence>
<evidence type="ECO:0000313" key="7">
    <source>
        <dbReference type="EMBL" id="PTX50578.1"/>
    </source>
</evidence>
<comment type="caution">
    <text evidence="7">The sequence shown here is derived from an EMBL/GenBank/DDBJ whole genome shotgun (WGS) entry which is preliminary data.</text>
</comment>
<dbReference type="EMBL" id="QBKP01000005">
    <property type="protein sequence ID" value="PTX50578.1"/>
    <property type="molecule type" value="Genomic_DNA"/>
</dbReference>
<keyword evidence="8" id="KW-1185">Reference proteome</keyword>
<feature type="transmembrane region" description="Helical" evidence="6">
    <location>
        <begin position="277"/>
        <end position="297"/>
    </location>
</feature>
<keyword evidence="5 6" id="KW-0472">Membrane</keyword>
<dbReference type="GO" id="GO:0015658">
    <property type="term" value="F:branched-chain amino acid transmembrane transporter activity"/>
    <property type="evidence" value="ECO:0007669"/>
    <property type="project" value="InterPro"/>
</dbReference>
<reference evidence="7 8" key="1">
    <citation type="submission" date="2018-04" db="EMBL/GenBank/DDBJ databases">
        <title>Genomic Encyclopedia of Archaeal and Bacterial Type Strains, Phase II (KMG-II): from individual species to whole genera.</title>
        <authorList>
            <person name="Goeker M."/>
        </authorList>
    </citation>
    <scope>NUCLEOTIDE SEQUENCE [LARGE SCALE GENOMIC DNA]</scope>
    <source>
        <strain evidence="7 8">DSM 21823</strain>
    </source>
</reference>
<dbReference type="GO" id="GO:0005886">
    <property type="term" value="C:plasma membrane"/>
    <property type="evidence" value="ECO:0007669"/>
    <property type="project" value="UniProtKB-SubCell"/>
</dbReference>
<dbReference type="CDD" id="cd06581">
    <property type="entry name" value="TM_PBP1_LivM_like"/>
    <property type="match status" value="1"/>
</dbReference>
<dbReference type="PANTHER" id="PTHR30482">
    <property type="entry name" value="HIGH-AFFINITY BRANCHED-CHAIN AMINO ACID TRANSPORT SYSTEM PERMEASE"/>
    <property type="match status" value="1"/>
</dbReference>
<sequence>MIGLISYFAFFLTVALIFGIVTLGLDLQWGKTGIFNAGVVGFYAIGAYGFAILTAPASPAFLGNFGLPWAVGIFGAMLISAFAALLVGLATIRLRDDYLSVASFGIAITIQLIVTNWQPMTGGTMGIGQLPNPTRGLFEVRLWNGIAYLGLVATVLALVCYALARMTRSPWGRVLRAMREDEPAARTLGKNTVAFRLQCFVIGSTLMGLGGALYASFTGFVSPADFLPIVTFLVWTMLIVGGSGNALGALLGAILVWGIWSMLGAAIARFMPVGLQAQAGAVQAMFIGIVLVLVLLFRPRGLVGEAPTTSRTSR</sequence>
<dbReference type="InterPro" id="IPR043428">
    <property type="entry name" value="LivM-like"/>
</dbReference>
<dbReference type="RefSeq" id="WP_108128785.1">
    <property type="nucleotide sequence ID" value="NZ_QBKP01000005.1"/>
</dbReference>
<evidence type="ECO:0000256" key="2">
    <source>
        <dbReference type="ARBA" id="ARBA00022475"/>
    </source>
</evidence>
<keyword evidence="4 6" id="KW-1133">Transmembrane helix</keyword>
<keyword evidence="2" id="KW-1003">Cell membrane</keyword>
<feature type="transmembrane region" description="Helical" evidence="6">
    <location>
        <begin position="67"/>
        <end position="91"/>
    </location>
</feature>
<feature type="transmembrane region" description="Helical" evidence="6">
    <location>
        <begin position="145"/>
        <end position="164"/>
    </location>
</feature>
<organism evidence="7 8">
    <name type="scientific">Gemmobacter caeni</name>
    <dbReference type="NCBI Taxonomy" id="589035"/>
    <lineage>
        <taxon>Bacteria</taxon>
        <taxon>Pseudomonadati</taxon>
        <taxon>Pseudomonadota</taxon>
        <taxon>Alphaproteobacteria</taxon>
        <taxon>Rhodobacterales</taxon>
        <taxon>Paracoccaceae</taxon>
        <taxon>Gemmobacter</taxon>
    </lineage>
</organism>
<evidence type="ECO:0000313" key="8">
    <source>
        <dbReference type="Proteomes" id="UP000244224"/>
    </source>
</evidence>
<evidence type="ECO:0000256" key="4">
    <source>
        <dbReference type="ARBA" id="ARBA00022989"/>
    </source>
</evidence>
<dbReference type="AlphaFoldDB" id="A0A2T6B3B8"/>
<feature type="transmembrane region" description="Helical" evidence="6">
    <location>
        <begin position="98"/>
        <end position="117"/>
    </location>
</feature>
<gene>
    <name evidence="7" type="ORF">C8N34_105223</name>
</gene>
<accession>A0A2T6B3B8</accession>
<dbReference type="Proteomes" id="UP000244224">
    <property type="component" value="Unassembled WGS sequence"/>
</dbReference>
<feature type="transmembrane region" description="Helical" evidence="6">
    <location>
        <begin position="193"/>
        <end position="214"/>
    </location>
</feature>